<feature type="modified residue" description="4-aspartylphosphate" evidence="2">
    <location>
        <position position="61"/>
    </location>
</feature>
<accession>A0A5N6SBS8</accession>
<dbReference type="OrthoDB" id="9808843at2"/>
<dbReference type="PROSITE" id="PS50110">
    <property type="entry name" value="RESPONSE_REGULATORY"/>
    <property type="match status" value="1"/>
</dbReference>
<evidence type="ECO:0000259" key="3">
    <source>
        <dbReference type="PROSITE" id="PS50043"/>
    </source>
</evidence>
<dbReference type="PROSITE" id="PS00622">
    <property type="entry name" value="HTH_LUXR_1"/>
    <property type="match status" value="1"/>
</dbReference>
<dbReference type="PRINTS" id="PR00038">
    <property type="entry name" value="HTHLUXR"/>
</dbReference>
<dbReference type="Proteomes" id="UP000325415">
    <property type="component" value="Unassembled WGS sequence"/>
</dbReference>
<proteinExistence type="predicted"/>
<dbReference type="SMART" id="SM00448">
    <property type="entry name" value="REC"/>
    <property type="match status" value="1"/>
</dbReference>
<dbReference type="InterPro" id="IPR011006">
    <property type="entry name" value="CheY-like_superfamily"/>
</dbReference>
<dbReference type="GeneID" id="78126140"/>
<dbReference type="PANTHER" id="PTHR43214">
    <property type="entry name" value="TWO-COMPONENT RESPONSE REGULATOR"/>
    <property type="match status" value="1"/>
</dbReference>
<protein>
    <submittedName>
        <fullName evidence="5">DNA-binding response regulator</fullName>
    </submittedName>
</protein>
<keyword evidence="2" id="KW-0597">Phosphoprotein</keyword>
<dbReference type="InterPro" id="IPR016032">
    <property type="entry name" value="Sig_transdc_resp-reg_C-effctor"/>
</dbReference>
<keyword evidence="1 5" id="KW-0238">DNA-binding</keyword>
<evidence type="ECO:0000256" key="1">
    <source>
        <dbReference type="ARBA" id="ARBA00023125"/>
    </source>
</evidence>
<dbReference type="InterPro" id="IPR039420">
    <property type="entry name" value="WalR-like"/>
</dbReference>
<dbReference type="GO" id="GO:0006355">
    <property type="term" value="P:regulation of DNA-templated transcription"/>
    <property type="evidence" value="ECO:0007669"/>
    <property type="project" value="InterPro"/>
</dbReference>
<dbReference type="Gene3D" id="1.10.10.10">
    <property type="entry name" value="Winged helix-like DNA-binding domain superfamily/Winged helix DNA-binding domain"/>
    <property type="match status" value="1"/>
</dbReference>
<dbReference type="PROSITE" id="PS50043">
    <property type="entry name" value="HTH_LUXR_2"/>
    <property type="match status" value="1"/>
</dbReference>
<dbReference type="InterPro" id="IPR001789">
    <property type="entry name" value="Sig_transdc_resp-reg_receiver"/>
</dbReference>
<comment type="caution">
    <text evidence="5">The sequence shown here is derived from an EMBL/GenBank/DDBJ whole genome shotgun (WGS) entry which is preliminary data.</text>
</comment>
<reference evidence="5 6" key="1">
    <citation type="submission" date="2018-04" db="EMBL/GenBank/DDBJ databases">
        <authorList>
            <person name="Eckel V.P."/>
            <person name="Vogel R.F."/>
        </authorList>
    </citation>
    <scope>NUCLEOTIDE SEQUENCE [LARGE SCALE GENOMIC DNA]</scope>
    <source>
        <strain evidence="6">TMW 2.1764</strain>
    </source>
</reference>
<dbReference type="GO" id="GO:0003677">
    <property type="term" value="F:DNA binding"/>
    <property type="evidence" value="ECO:0007669"/>
    <property type="project" value="UniProtKB-KW"/>
</dbReference>
<dbReference type="SUPFAM" id="SSF46894">
    <property type="entry name" value="C-terminal effector domain of the bipartite response regulators"/>
    <property type="match status" value="1"/>
</dbReference>
<dbReference type="InterPro" id="IPR000792">
    <property type="entry name" value="Tscrpt_reg_LuxR_C"/>
</dbReference>
<dbReference type="SUPFAM" id="SSF52172">
    <property type="entry name" value="CheY-like"/>
    <property type="match status" value="1"/>
</dbReference>
<organism evidence="5 6">
    <name type="scientific">Bifidobacterium tibiigranuli</name>
    <dbReference type="NCBI Taxonomy" id="2172043"/>
    <lineage>
        <taxon>Bacteria</taxon>
        <taxon>Bacillati</taxon>
        <taxon>Actinomycetota</taxon>
        <taxon>Actinomycetes</taxon>
        <taxon>Bifidobacteriales</taxon>
        <taxon>Bifidobacteriaceae</taxon>
        <taxon>Bifidobacterium</taxon>
    </lineage>
</organism>
<dbReference type="AlphaFoldDB" id="A0A5N6SBS8"/>
<dbReference type="InterPro" id="IPR036388">
    <property type="entry name" value="WH-like_DNA-bd_sf"/>
</dbReference>
<keyword evidence="6" id="KW-1185">Reference proteome</keyword>
<evidence type="ECO:0000313" key="5">
    <source>
        <dbReference type="EMBL" id="KAE8130068.1"/>
    </source>
</evidence>
<dbReference type="Gene3D" id="3.40.50.2300">
    <property type="match status" value="1"/>
</dbReference>
<feature type="domain" description="Response regulatory" evidence="4">
    <location>
        <begin position="7"/>
        <end position="126"/>
    </location>
</feature>
<name>A0A5N6SBS8_9BIFI</name>
<evidence type="ECO:0000259" key="4">
    <source>
        <dbReference type="PROSITE" id="PS50110"/>
    </source>
</evidence>
<gene>
    <name evidence="5" type="ORF">DDE84_00275</name>
</gene>
<feature type="domain" description="HTH luxR-type" evidence="3">
    <location>
        <begin position="151"/>
        <end position="217"/>
    </location>
</feature>
<evidence type="ECO:0000313" key="6">
    <source>
        <dbReference type="Proteomes" id="UP000325415"/>
    </source>
</evidence>
<sequence>MKSSRTTLGIVDNDSFALRAMSAFLTKALPPEFEIVCLLSNPQQAIAQWSNQDAPDILLVDMSLGDIDGAHVIRKIREHNAKTVLLAVTSFPIQEYAQDTADAGAQGIVGKSDLSAMVTLIKQIVREKMMDYDGVHFDDARNAYFRLSHSGKSGIASLSPRENDIIELCSTGNTTSEVAKILEISEATVNTHLHRACEKLKARNRTHLVMLWMQAQRPRH</sequence>
<dbReference type="Pfam" id="PF00072">
    <property type="entry name" value="Response_reg"/>
    <property type="match status" value="1"/>
</dbReference>
<dbReference type="SMART" id="SM00421">
    <property type="entry name" value="HTH_LUXR"/>
    <property type="match status" value="1"/>
</dbReference>
<dbReference type="GO" id="GO:0000160">
    <property type="term" value="P:phosphorelay signal transduction system"/>
    <property type="evidence" value="ECO:0007669"/>
    <property type="project" value="InterPro"/>
</dbReference>
<evidence type="ECO:0000256" key="2">
    <source>
        <dbReference type="PROSITE-ProRule" id="PRU00169"/>
    </source>
</evidence>
<dbReference type="Pfam" id="PF00196">
    <property type="entry name" value="GerE"/>
    <property type="match status" value="1"/>
</dbReference>
<dbReference type="CDD" id="cd06170">
    <property type="entry name" value="LuxR_C_like"/>
    <property type="match status" value="1"/>
</dbReference>
<dbReference type="EMBL" id="QDAG01000001">
    <property type="protein sequence ID" value="KAE8130068.1"/>
    <property type="molecule type" value="Genomic_DNA"/>
</dbReference>
<dbReference type="RefSeq" id="WP_152579762.1">
    <property type="nucleotide sequence ID" value="NZ_JAKVIV010000015.1"/>
</dbReference>